<proteinExistence type="predicted"/>
<evidence type="ECO:0000313" key="2">
    <source>
        <dbReference type="Proteomes" id="UP000245320"/>
    </source>
</evidence>
<dbReference type="PANTHER" id="PTHR16270">
    <property type="entry name" value="HYPOTHETICAL LOC287798"/>
    <property type="match status" value="1"/>
</dbReference>
<gene>
    <name evidence="3 4" type="primary">C20H17orf80</name>
</gene>
<dbReference type="CTD" id="55028"/>
<feature type="compositionally biased region" description="Polar residues" evidence="1">
    <location>
        <begin position="119"/>
        <end position="137"/>
    </location>
</feature>
<dbReference type="OrthoDB" id="8921675at2759"/>
<feature type="compositionally biased region" description="Basic and acidic residues" evidence="1">
    <location>
        <begin position="138"/>
        <end position="152"/>
    </location>
</feature>
<dbReference type="Proteomes" id="UP000245320">
    <property type="component" value="Chromosome 20"/>
</dbReference>
<feature type="region of interest" description="Disordered" evidence="1">
    <location>
        <begin position="43"/>
        <end position="180"/>
    </location>
</feature>
<feature type="region of interest" description="Disordered" evidence="1">
    <location>
        <begin position="235"/>
        <end position="258"/>
    </location>
</feature>
<evidence type="ECO:0000313" key="3">
    <source>
        <dbReference type="RefSeq" id="XP_033702855.1"/>
    </source>
</evidence>
<reference evidence="3 4" key="1">
    <citation type="submission" date="2025-04" db="UniProtKB">
        <authorList>
            <consortium name="RefSeq"/>
        </authorList>
    </citation>
    <scope>IDENTIFICATION</scope>
    <source>
        <tissue evidence="3 4">Spleen</tissue>
    </source>
</reference>
<dbReference type="RefSeq" id="XP_033702856.1">
    <property type="nucleotide sequence ID" value="XM_033846965.1"/>
</dbReference>
<dbReference type="AlphaFoldDB" id="A0A6J3QK88"/>
<dbReference type="RefSeq" id="XP_033702855.1">
    <property type="nucleotide sequence ID" value="XM_033846964.1"/>
</dbReference>
<name>A0A6J3QK88_TURTR</name>
<organism evidence="2 3">
    <name type="scientific">Tursiops truncatus</name>
    <name type="common">Atlantic bottle-nosed dolphin</name>
    <name type="synonym">Delphinus truncatus</name>
    <dbReference type="NCBI Taxonomy" id="9739"/>
    <lineage>
        <taxon>Eukaryota</taxon>
        <taxon>Metazoa</taxon>
        <taxon>Chordata</taxon>
        <taxon>Craniata</taxon>
        <taxon>Vertebrata</taxon>
        <taxon>Euteleostomi</taxon>
        <taxon>Mammalia</taxon>
        <taxon>Eutheria</taxon>
        <taxon>Laurasiatheria</taxon>
        <taxon>Artiodactyla</taxon>
        <taxon>Whippomorpha</taxon>
        <taxon>Cetacea</taxon>
        <taxon>Odontoceti</taxon>
        <taxon>Delphinidae</taxon>
        <taxon>Tursiops</taxon>
    </lineage>
</organism>
<evidence type="ECO:0000256" key="1">
    <source>
        <dbReference type="SAM" id="MobiDB-lite"/>
    </source>
</evidence>
<feature type="region of interest" description="Disordered" evidence="1">
    <location>
        <begin position="319"/>
        <end position="339"/>
    </location>
</feature>
<feature type="compositionally biased region" description="Basic residues" evidence="1">
    <location>
        <begin position="408"/>
        <end position="421"/>
    </location>
</feature>
<feature type="compositionally biased region" description="Basic and acidic residues" evidence="1">
    <location>
        <begin position="48"/>
        <end position="77"/>
    </location>
</feature>
<keyword evidence="2" id="KW-1185">Reference proteome</keyword>
<evidence type="ECO:0000313" key="4">
    <source>
        <dbReference type="RefSeq" id="XP_033702856.1"/>
    </source>
</evidence>
<sequence length="617" mass="67131">MEVCPYCKKPFKRLKSHLPYCKMIGPAVPAVCQSKPATLARAKKIKGPIRDSVKAKEKGLGTDSKKRNPELKGDRSEQQTVKSSPRLSVGLEKTSNTKADKDFKNQIQPSLKMLKNTEQKITSQGETTAQFSASENTTPKKELAEDLSKSGESRNNPSETEASLALGPMEPSLSNQDRKYSSAFPNDVQAASADLRLDRVDAPRQNLLIKLLDMPLGDYHSSPTNLNYGVETVSTSSSSERDSKAGDHLLGVSTRDSGTWEKNTESQIAAFKVSPLGKVQVKENQGKGLDLGAEACGSQGNAEKSAFATEMQEWAAVSDDSVMERKSRGEGPNLELLTPTGTNCSELLSLSQSRNQSLASLAMKFLQEEKAEACSRNQVPAMKALTKSEEQASLTPKSGRRPPASHPRGQHSAHSTHHHASKGPFTGQIGATDRKTLSSSLGLEWFPELYPGYLGLGVLPGKPQHWGTLAQKPALINTQGGSCSQVPLLERSSTAVRSLEAPARLTTSSFSLRRLLGAVQTGWIRCRTTVQNRGVGGIVMLFTGCFVLCCSWSFKHLRELTVVPRLLSILEDLPGRFGYWRLQTFTGTSGHPAVMRMVCVRWVISATYLSLILSDDT</sequence>
<dbReference type="InterPro" id="IPR037694">
    <property type="entry name" value="MTNAP1"/>
</dbReference>
<accession>A0A6J3QK88</accession>
<protein>
    <submittedName>
        <fullName evidence="3 4">Uncharacterized protein C17orf80 homolog isoform X1</fullName>
    </submittedName>
</protein>
<feature type="region of interest" description="Disordered" evidence="1">
    <location>
        <begin position="385"/>
        <end position="431"/>
    </location>
</feature>
<dbReference type="PANTHER" id="PTHR16270:SF5">
    <property type="entry name" value="HYPOTHETICAL LOC287798"/>
    <property type="match status" value="1"/>
</dbReference>